<evidence type="ECO:0000259" key="2">
    <source>
        <dbReference type="PROSITE" id="PS50106"/>
    </source>
</evidence>
<dbReference type="AlphaFoldDB" id="A0A5B7X782"/>
<dbReference type="InterPro" id="IPR041613">
    <property type="entry name" value="Pept_S41_N"/>
</dbReference>
<dbReference type="SUPFAM" id="SSF52096">
    <property type="entry name" value="ClpP/crotonase"/>
    <property type="match status" value="1"/>
</dbReference>
<sequence>MKMYKLFFLALLINVGFVSCSEDADDVGPTPPTTGGEGETRDLTVENFAWRGMNNIYLYKADIPQLANDYFASQAERNDFLDNFETPEDLFYDGLMSSQDRFSWIVDDYVELENLFSGISTTTGMNYSLGTYGENANLVFGVVRYVLPGTSAEAKGIKRGDLFTRINGEQMTITNYSALLAPEVLDVTLATIEGNTITETGEVTLTKAEYSSNPVYITKTIDLDGMKIGYLMYNSFTDDYDEDLNDAFNYFKGENITELILDLRYNGGGSVRTATDLAAMITGQFPGEIFLKEEWNAEYQDYFLRNNPNRLVNKFNTQLTTGTAINSLNLDRVYVLTTTRSASASELIINGLEPYIDVIHIGDKTTGKFTASTTLYDSPNFGRQNASTRHTYALQPLIFKSLNANGVSDYVDGLYPDFEFKEDIRNYGVLGDENEPLLNAALNYIQGNRISMPEGFKPFNVVGESGMELPTYQKMYVKEIPGFLERE</sequence>
<feature type="domain" description="PDZ" evidence="2">
    <location>
        <begin position="109"/>
        <end position="185"/>
    </location>
</feature>
<dbReference type="GO" id="GO:0004175">
    <property type="term" value="F:endopeptidase activity"/>
    <property type="evidence" value="ECO:0007669"/>
    <property type="project" value="TreeGrafter"/>
</dbReference>
<dbReference type="InterPro" id="IPR001478">
    <property type="entry name" value="PDZ"/>
</dbReference>
<organism evidence="3 4">
    <name type="scientific">Antarcticibacterium flavum</name>
    <dbReference type="NCBI Taxonomy" id="2058175"/>
    <lineage>
        <taxon>Bacteria</taxon>
        <taxon>Pseudomonadati</taxon>
        <taxon>Bacteroidota</taxon>
        <taxon>Flavobacteriia</taxon>
        <taxon>Flavobacteriales</taxon>
        <taxon>Flavobacteriaceae</taxon>
        <taxon>Antarcticibacterium</taxon>
    </lineage>
</organism>
<evidence type="ECO:0000313" key="3">
    <source>
        <dbReference type="EMBL" id="QCY71259.1"/>
    </source>
</evidence>
<dbReference type="Gene3D" id="3.30.750.170">
    <property type="match status" value="1"/>
</dbReference>
<dbReference type="InterPro" id="IPR005151">
    <property type="entry name" value="Tail-specific_protease"/>
</dbReference>
<dbReference type="KEGG" id="afla:FHG64_18705"/>
<dbReference type="CDD" id="cd07561">
    <property type="entry name" value="Peptidase_S41_CPP_like"/>
    <property type="match status" value="1"/>
</dbReference>
<gene>
    <name evidence="3" type="ORF">FHG64_18705</name>
</gene>
<proteinExistence type="predicted"/>
<dbReference type="Pfam" id="PF03572">
    <property type="entry name" value="Peptidase_S41"/>
    <property type="match status" value="1"/>
</dbReference>
<evidence type="ECO:0000256" key="1">
    <source>
        <dbReference type="SAM" id="SignalP"/>
    </source>
</evidence>
<dbReference type="InterPro" id="IPR029045">
    <property type="entry name" value="ClpP/crotonase-like_dom_sf"/>
</dbReference>
<accession>A0A5B7X782</accession>
<dbReference type="PROSITE" id="PS50106">
    <property type="entry name" value="PDZ"/>
    <property type="match status" value="1"/>
</dbReference>
<protein>
    <submittedName>
        <fullName evidence="3">Peptidase S41</fullName>
    </submittedName>
</protein>
<evidence type="ECO:0000313" key="4">
    <source>
        <dbReference type="Proteomes" id="UP000309016"/>
    </source>
</evidence>
<keyword evidence="4" id="KW-1185">Reference proteome</keyword>
<feature type="signal peptide" evidence="1">
    <location>
        <begin position="1"/>
        <end position="24"/>
    </location>
</feature>
<dbReference type="Proteomes" id="UP000309016">
    <property type="component" value="Chromosome"/>
</dbReference>
<dbReference type="Pfam" id="PF18294">
    <property type="entry name" value="Pept_S41_N"/>
    <property type="match status" value="1"/>
</dbReference>
<dbReference type="OrthoDB" id="7168509at2"/>
<dbReference type="PROSITE" id="PS51257">
    <property type="entry name" value="PROKAR_LIPOPROTEIN"/>
    <property type="match status" value="1"/>
</dbReference>
<dbReference type="GO" id="GO:0030288">
    <property type="term" value="C:outer membrane-bounded periplasmic space"/>
    <property type="evidence" value="ECO:0007669"/>
    <property type="project" value="TreeGrafter"/>
</dbReference>
<dbReference type="InterPro" id="IPR036034">
    <property type="entry name" value="PDZ_sf"/>
</dbReference>
<dbReference type="Gene3D" id="3.90.226.10">
    <property type="entry name" value="2-enoyl-CoA Hydratase, Chain A, domain 1"/>
    <property type="match status" value="1"/>
</dbReference>
<dbReference type="Gene3D" id="2.30.42.10">
    <property type="match status" value="1"/>
</dbReference>
<dbReference type="PANTHER" id="PTHR32060:SF30">
    <property type="entry name" value="CARBOXY-TERMINAL PROCESSING PROTEASE CTPA"/>
    <property type="match status" value="1"/>
</dbReference>
<keyword evidence="1" id="KW-0732">Signal</keyword>
<reference evidence="3 4" key="1">
    <citation type="submission" date="2019-06" db="EMBL/GenBank/DDBJ databases">
        <title>Complete genome sequence of Antarcticibacterium flavum KCTC 52984T from an Antarctic marine sediment.</title>
        <authorList>
            <person name="Lee Y.M."/>
            <person name="Shin S.C."/>
        </authorList>
    </citation>
    <scope>NUCLEOTIDE SEQUENCE [LARGE SCALE GENOMIC DNA]</scope>
    <source>
        <strain evidence="3 4">KCTC 52984</strain>
    </source>
</reference>
<dbReference type="SMART" id="SM00245">
    <property type="entry name" value="TSPc"/>
    <property type="match status" value="1"/>
</dbReference>
<dbReference type="PANTHER" id="PTHR32060">
    <property type="entry name" value="TAIL-SPECIFIC PROTEASE"/>
    <property type="match status" value="1"/>
</dbReference>
<dbReference type="GO" id="GO:0007165">
    <property type="term" value="P:signal transduction"/>
    <property type="evidence" value="ECO:0007669"/>
    <property type="project" value="TreeGrafter"/>
</dbReference>
<dbReference type="GO" id="GO:0006508">
    <property type="term" value="P:proteolysis"/>
    <property type="evidence" value="ECO:0007669"/>
    <property type="project" value="InterPro"/>
</dbReference>
<feature type="chain" id="PRO_5022970751" evidence="1">
    <location>
        <begin position="25"/>
        <end position="487"/>
    </location>
</feature>
<dbReference type="GO" id="GO:0008236">
    <property type="term" value="F:serine-type peptidase activity"/>
    <property type="evidence" value="ECO:0007669"/>
    <property type="project" value="InterPro"/>
</dbReference>
<name>A0A5B7X782_9FLAO</name>
<dbReference type="EMBL" id="CP040812">
    <property type="protein sequence ID" value="QCY71259.1"/>
    <property type="molecule type" value="Genomic_DNA"/>
</dbReference>